<dbReference type="Proteomes" id="UP000627292">
    <property type="component" value="Unassembled WGS sequence"/>
</dbReference>
<comment type="caution">
    <text evidence="3">The sequence shown here is derived from an EMBL/GenBank/DDBJ whole genome shotgun (WGS) entry which is preliminary data.</text>
</comment>
<dbReference type="GO" id="GO:0006281">
    <property type="term" value="P:DNA repair"/>
    <property type="evidence" value="ECO:0007669"/>
    <property type="project" value="InterPro"/>
</dbReference>
<gene>
    <name evidence="3" type="ORF">GCM10011379_39360</name>
</gene>
<dbReference type="RefSeq" id="WP_188955536.1">
    <property type="nucleotide sequence ID" value="NZ_BMIB01000004.1"/>
</dbReference>
<keyword evidence="3" id="KW-0378">Hydrolase</keyword>
<dbReference type="EMBL" id="BMIB01000004">
    <property type="protein sequence ID" value="GGH75609.1"/>
    <property type="molecule type" value="Genomic_DNA"/>
</dbReference>
<dbReference type="InterPro" id="IPR010285">
    <property type="entry name" value="DNA_helicase_pif1-like_DEAD"/>
</dbReference>
<keyword evidence="3" id="KW-0347">Helicase</keyword>
<dbReference type="Pfam" id="PF05970">
    <property type="entry name" value="PIF1"/>
    <property type="match status" value="1"/>
</dbReference>
<reference evidence="3" key="2">
    <citation type="submission" date="2020-09" db="EMBL/GenBank/DDBJ databases">
        <authorList>
            <person name="Sun Q."/>
            <person name="Zhou Y."/>
        </authorList>
    </citation>
    <scope>NUCLEOTIDE SEQUENCE</scope>
    <source>
        <strain evidence="3">CGMCC 1.15290</strain>
    </source>
</reference>
<dbReference type="Gene3D" id="3.40.50.300">
    <property type="entry name" value="P-loop containing nucleotide triphosphate hydrolases"/>
    <property type="match status" value="1"/>
</dbReference>
<accession>A0A917MXI5</accession>
<keyword evidence="3" id="KW-0547">Nucleotide-binding</keyword>
<dbReference type="CDD" id="cd18809">
    <property type="entry name" value="SF1_C_RecD"/>
    <property type="match status" value="1"/>
</dbReference>
<keyword evidence="3" id="KW-0067">ATP-binding</keyword>
<dbReference type="SUPFAM" id="SSF52540">
    <property type="entry name" value="P-loop containing nucleoside triphosphate hydrolases"/>
    <property type="match status" value="2"/>
</dbReference>
<feature type="domain" description="Helicase Helix-turn-helix" evidence="2">
    <location>
        <begin position="646"/>
        <end position="732"/>
    </location>
</feature>
<dbReference type="PANTHER" id="PTHR47642">
    <property type="entry name" value="ATP-DEPENDENT DNA HELICASE"/>
    <property type="match status" value="1"/>
</dbReference>
<evidence type="ECO:0000313" key="4">
    <source>
        <dbReference type="Proteomes" id="UP000627292"/>
    </source>
</evidence>
<reference evidence="3" key="1">
    <citation type="journal article" date="2014" name="Int. J. Syst. Evol. Microbiol.">
        <title>Complete genome sequence of Corynebacterium casei LMG S-19264T (=DSM 44701T), isolated from a smear-ripened cheese.</title>
        <authorList>
            <consortium name="US DOE Joint Genome Institute (JGI-PGF)"/>
            <person name="Walter F."/>
            <person name="Albersmeier A."/>
            <person name="Kalinowski J."/>
            <person name="Ruckert C."/>
        </authorList>
    </citation>
    <scope>NUCLEOTIDE SEQUENCE</scope>
    <source>
        <strain evidence="3">CGMCC 1.15290</strain>
    </source>
</reference>
<dbReference type="InterPro" id="IPR027417">
    <property type="entry name" value="P-loop_NTPase"/>
</dbReference>
<dbReference type="Pfam" id="PF14493">
    <property type="entry name" value="HTH_40"/>
    <property type="match status" value="1"/>
</dbReference>
<evidence type="ECO:0000313" key="3">
    <source>
        <dbReference type="EMBL" id="GGH75609.1"/>
    </source>
</evidence>
<dbReference type="AlphaFoldDB" id="A0A917MXI5"/>
<dbReference type="GO" id="GO:0000723">
    <property type="term" value="P:telomere maintenance"/>
    <property type="evidence" value="ECO:0007669"/>
    <property type="project" value="InterPro"/>
</dbReference>
<proteinExistence type="predicted"/>
<name>A0A917MXI5_9BACT</name>
<evidence type="ECO:0000259" key="2">
    <source>
        <dbReference type="Pfam" id="PF14493"/>
    </source>
</evidence>
<dbReference type="Gene3D" id="2.30.30.940">
    <property type="match status" value="1"/>
</dbReference>
<dbReference type="InterPro" id="IPR029491">
    <property type="entry name" value="Helicase_HTH"/>
</dbReference>
<protein>
    <submittedName>
        <fullName evidence="3">Helicase</fullName>
    </submittedName>
</protein>
<dbReference type="PANTHER" id="PTHR47642:SF7">
    <property type="entry name" value="ATP-DEPENDENT DNA HELICASE PIF1"/>
    <property type="match status" value="1"/>
</dbReference>
<dbReference type="FunFam" id="3.40.50.300:FF:001498">
    <property type="entry name" value="ATP-dependent DNA helicase"/>
    <property type="match status" value="1"/>
</dbReference>
<sequence length="745" mass="84121">MSTSGEVNILFEQAYSFVNYSNRHVFLTGKAGTGKTTFLRHVREHTSKKMAIVAPTGVAAINAGGVTMHSFFHLPLGIYVPSAQGGFSSGSALVTTPHTLFKNIRFNREKIKLINQLELLVIDEVSMMRADMLDAIDTILRRFRNNPRPFGGLQVLYIGDLFQLPPVAGREEWEVLRAHYRSPFFFDAHVIREVCPVYIELEKVYRQRDATFVNLLNNIRNNRCTQADFDLLQQYYKPAFTPSAEDNYIMLTTHNFKAEAVNQEALQRLPGEARTFDAEITGEFSEKSYPVEKTLQLKEGAQIMFIKNDKGEARRFYNGKIGVVKRIDHNGVYIQFPGDPEEFLLETEKWKNIRYNYSDLEDSVKEEELGSFSQYPIRLAWAVTIHKSQGLTFDKAVIDAGASFAPGQVYVALSRLTSLEGLVLHSVIQSHHMVSDDRVLPFIEQSQAGVNLASLLQQSNADFVMQSLVQCFEWEKLMTAWQDLYDSFASRQMTGKPEEVLFVQTQVKKLALQQETARKFCRQLQQLLATGKNDGYAQLHARAQSAAEYFTKLFTEEIVSPLMQRVKEVAVKTKQKKYTDDLQGLLLMAMRKKETIQRAVQITEGLVQNISTEKLLDIVKAPSAIQASIRKAGTTEGAATDKKASRLVTLEMFNDGRTADEIAAMREITVSTVEAHLLESIRMKEIHASDLVAPEKIAVIEAALDELQVIYSGPVKEKLGDDYSYTEIRAVIYQRQASAPKAESE</sequence>
<dbReference type="InterPro" id="IPR051055">
    <property type="entry name" value="PIF1_helicase"/>
</dbReference>
<organism evidence="3 4">
    <name type="scientific">Filimonas zeae</name>
    <dbReference type="NCBI Taxonomy" id="1737353"/>
    <lineage>
        <taxon>Bacteria</taxon>
        <taxon>Pseudomonadati</taxon>
        <taxon>Bacteroidota</taxon>
        <taxon>Chitinophagia</taxon>
        <taxon>Chitinophagales</taxon>
        <taxon>Chitinophagaceae</taxon>
        <taxon>Filimonas</taxon>
    </lineage>
</organism>
<keyword evidence="4" id="KW-1185">Reference proteome</keyword>
<evidence type="ECO:0000259" key="1">
    <source>
        <dbReference type="Pfam" id="PF05970"/>
    </source>
</evidence>
<dbReference type="GO" id="GO:0003678">
    <property type="term" value="F:DNA helicase activity"/>
    <property type="evidence" value="ECO:0007669"/>
    <property type="project" value="InterPro"/>
</dbReference>
<feature type="domain" description="DNA helicase Pif1-like DEAD-box helicase" evidence="1">
    <location>
        <begin position="12"/>
        <end position="227"/>
    </location>
</feature>